<evidence type="ECO:0000313" key="1">
    <source>
        <dbReference type="EMBL" id="JAE28159.1"/>
    </source>
</evidence>
<dbReference type="EMBL" id="GBRH01169737">
    <property type="protein sequence ID" value="JAE28159.1"/>
    <property type="molecule type" value="Transcribed_RNA"/>
</dbReference>
<organism evidence="1">
    <name type="scientific">Arundo donax</name>
    <name type="common">Giant reed</name>
    <name type="synonym">Donax arundinaceus</name>
    <dbReference type="NCBI Taxonomy" id="35708"/>
    <lineage>
        <taxon>Eukaryota</taxon>
        <taxon>Viridiplantae</taxon>
        <taxon>Streptophyta</taxon>
        <taxon>Embryophyta</taxon>
        <taxon>Tracheophyta</taxon>
        <taxon>Spermatophyta</taxon>
        <taxon>Magnoliopsida</taxon>
        <taxon>Liliopsida</taxon>
        <taxon>Poales</taxon>
        <taxon>Poaceae</taxon>
        <taxon>PACMAD clade</taxon>
        <taxon>Arundinoideae</taxon>
        <taxon>Arundineae</taxon>
        <taxon>Arundo</taxon>
    </lineage>
</organism>
<sequence length="21" mass="2462">MMNGFDTRMSCSHWINSCNKV</sequence>
<reference evidence="1" key="1">
    <citation type="submission" date="2014-09" db="EMBL/GenBank/DDBJ databases">
        <authorList>
            <person name="Magalhaes I.L.F."/>
            <person name="Oliveira U."/>
            <person name="Santos F.R."/>
            <person name="Vidigal T.H.D.A."/>
            <person name="Brescovit A.D."/>
            <person name="Santos A.J."/>
        </authorList>
    </citation>
    <scope>NUCLEOTIDE SEQUENCE</scope>
    <source>
        <tissue evidence="1">Shoot tissue taken approximately 20 cm above the soil surface</tissue>
    </source>
</reference>
<dbReference type="AlphaFoldDB" id="A0A0A9GX89"/>
<protein>
    <submittedName>
        <fullName evidence="1">Uncharacterized protein</fullName>
    </submittedName>
</protein>
<accession>A0A0A9GX89</accession>
<name>A0A0A9GX89_ARUDO</name>
<reference evidence="1" key="2">
    <citation type="journal article" date="2015" name="Data Brief">
        <title>Shoot transcriptome of the giant reed, Arundo donax.</title>
        <authorList>
            <person name="Barrero R.A."/>
            <person name="Guerrero F.D."/>
            <person name="Moolhuijzen P."/>
            <person name="Goolsby J.A."/>
            <person name="Tidwell J."/>
            <person name="Bellgard S.E."/>
            <person name="Bellgard M.I."/>
        </authorList>
    </citation>
    <scope>NUCLEOTIDE SEQUENCE</scope>
    <source>
        <tissue evidence="1">Shoot tissue taken approximately 20 cm above the soil surface</tissue>
    </source>
</reference>
<proteinExistence type="predicted"/>